<name>A0A318J459_9BURK</name>
<gene>
    <name evidence="2" type="ORF">DFR42_106325</name>
</gene>
<evidence type="ECO:0000313" key="2">
    <source>
        <dbReference type="EMBL" id="PXX42145.1"/>
    </source>
</evidence>
<keyword evidence="3" id="KW-1185">Reference proteome</keyword>
<dbReference type="EMBL" id="QJKB01000006">
    <property type="protein sequence ID" value="PXX42145.1"/>
    <property type="molecule type" value="Genomic_DNA"/>
</dbReference>
<feature type="compositionally biased region" description="Basic and acidic residues" evidence="1">
    <location>
        <begin position="9"/>
        <end position="32"/>
    </location>
</feature>
<proteinExistence type="predicted"/>
<organism evidence="2 3">
    <name type="scientific">Undibacterium pigrum</name>
    <dbReference type="NCBI Taxonomy" id="401470"/>
    <lineage>
        <taxon>Bacteria</taxon>
        <taxon>Pseudomonadati</taxon>
        <taxon>Pseudomonadota</taxon>
        <taxon>Betaproteobacteria</taxon>
        <taxon>Burkholderiales</taxon>
        <taxon>Oxalobacteraceae</taxon>
        <taxon>Undibacterium</taxon>
    </lineage>
</organism>
<evidence type="ECO:0000256" key="1">
    <source>
        <dbReference type="SAM" id="MobiDB-lite"/>
    </source>
</evidence>
<reference evidence="2 3" key="1">
    <citation type="submission" date="2018-05" db="EMBL/GenBank/DDBJ databases">
        <title>Genomic Encyclopedia of Type Strains, Phase IV (KMG-IV): sequencing the most valuable type-strain genomes for metagenomic binning, comparative biology and taxonomic classification.</title>
        <authorList>
            <person name="Goeker M."/>
        </authorList>
    </citation>
    <scope>NUCLEOTIDE SEQUENCE [LARGE SCALE GENOMIC DNA]</scope>
    <source>
        <strain evidence="2 3">DSM 19792</strain>
    </source>
</reference>
<sequence length="44" mass="4771">MSKVQQSNKETKKQAASTPKEKKAAKQAKKEAGTVVPWTQRTGG</sequence>
<comment type="caution">
    <text evidence="2">The sequence shown here is derived from an EMBL/GenBank/DDBJ whole genome shotgun (WGS) entry which is preliminary data.</text>
</comment>
<dbReference type="AlphaFoldDB" id="A0A318J459"/>
<dbReference type="RefSeq" id="WP_281275181.1">
    <property type="nucleotide sequence ID" value="NZ_QJKB01000006.1"/>
</dbReference>
<dbReference type="Proteomes" id="UP000247792">
    <property type="component" value="Unassembled WGS sequence"/>
</dbReference>
<protein>
    <submittedName>
        <fullName evidence="2">Uncharacterized protein</fullName>
    </submittedName>
</protein>
<feature type="region of interest" description="Disordered" evidence="1">
    <location>
        <begin position="1"/>
        <end position="44"/>
    </location>
</feature>
<evidence type="ECO:0000313" key="3">
    <source>
        <dbReference type="Proteomes" id="UP000247792"/>
    </source>
</evidence>
<accession>A0A318J459</accession>